<evidence type="ECO:0000313" key="1">
    <source>
        <dbReference type="EMBL" id="CAG8727562.1"/>
    </source>
</evidence>
<dbReference type="AlphaFoldDB" id="A0A9N9IC12"/>
<reference evidence="1" key="1">
    <citation type="submission" date="2021-06" db="EMBL/GenBank/DDBJ databases">
        <authorList>
            <person name="Kallberg Y."/>
            <person name="Tangrot J."/>
            <person name="Rosling A."/>
        </authorList>
    </citation>
    <scope>NUCLEOTIDE SEQUENCE</scope>
    <source>
        <strain evidence="1">87-6 pot B 2015</strain>
    </source>
</reference>
<keyword evidence="2" id="KW-1185">Reference proteome</keyword>
<name>A0A9N9IC12_FUNMO</name>
<evidence type="ECO:0000313" key="2">
    <source>
        <dbReference type="Proteomes" id="UP000789375"/>
    </source>
</evidence>
<proteinExistence type="predicted"/>
<protein>
    <submittedName>
        <fullName evidence="1">9125_t:CDS:1</fullName>
    </submittedName>
</protein>
<organism evidence="1 2">
    <name type="scientific">Funneliformis mosseae</name>
    <name type="common">Endomycorrhizal fungus</name>
    <name type="synonym">Glomus mosseae</name>
    <dbReference type="NCBI Taxonomy" id="27381"/>
    <lineage>
        <taxon>Eukaryota</taxon>
        <taxon>Fungi</taxon>
        <taxon>Fungi incertae sedis</taxon>
        <taxon>Mucoromycota</taxon>
        <taxon>Glomeromycotina</taxon>
        <taxon>Glomeromycetes</taxon>
        <taxon>Glomerales</taxon>
        <taxon>Glomeraceae</taxon>
        <taxon>Funneliformis</taxon>
    </lineage>
</organism>
<gene>
    <name evidence="1" type="ORF">FMOSSE_LOCUS15453</name>
</gene>
<dbReference type="EMBL" id="CAJVPP010015674">
    <property type="protein sequence ID" value="CAG8727562.1"/>
    <property type="molecule type" value="Genomic_DNA"/>
</dbReference>
<dbReference type="Proteomes" id="UP000789375">
    <property type="component" value="Unassembled WGS sequence"/>
</dbReference>
<feature type="non-terminal residue" evidence="1">
    <location>
        <position position="75"/>
    </location>
</feature>
<sequence length="75" mass="8628">MEKGMQKLSIQQNSFQIPQRQGIGTLGSKLEIRANYVKVREVPNLKLLQYNFDVIMSRTGRQASRSVRGKVFVEM</sequence>
<accession>A0A9N9IC12</accession>
<comment type="caution">
    <text evidence="1">The sequence shown here is derived from an EMBL/GenBank/DDBJ whole genome shotgun (WGS) entry which is preliminary data.</text>
</comment>